<feature type="transmembrane region" description="Helical" evidence="1">
    <location>
        <begin position="7"/>
        <end position="25"/>
    </location>
</feature>
<evidence type="ECO:0000313" key="2">
    <source>
        <dbReference type="EMBL" id="MBE6511941.1"/>
    </source>
</evidence>
<feature type="transmembrane region" description="Helical" evidence="1">
    <location>
        <begin position="89"/>
        <end position="108"/>
    </location>
</feature>
<proteinExistence type="predicted"/>
<gene>
    <name evidence="2" type="ORF">E7Z75_02150</name>
</gene>
<evidence type="ECO:0008006" key="4">
    <source>
        <dbReference type="Google" id="ProtNLM"/>
    </source>
</evidence>
<feature type="transmembrane region" description="Helical" evidence="1">
    <location>
        <begin position="61"/>
        <end position="83"/>
    </location>
</feature>
<dbReference type="AlphaFoldDB" id="A0A8T3VRL1"/>
<organism evidence="2 3">
    <name type="scientific">Methanobrevibacter olleyae</name>
    <dbReference type="NCBI Taxonomy" id="294671"/>
    <lineage>
        <taxon>Archaea</taxon>
        <taxon>Methanobacteriati</taxon>
        <taxon>Methanobacteriota</taxon>
        <taxon>Methanomada group</taxon>
        <taxon>Methanobacteria</taxon>
        <taxon>Methanobacteriales</taxon>
        <taxon>Methanobacteriaceae</taxon>
        <taxon>Methanobrevibacter</taxon>
    </lineage>
</organism>
<name>A0A8T3VRL1_METOL</name>
<accession>A0A8T3VRL1</accession>
<evidence type="ECO:0000256" key="1">
    <source>
        <dbReference type="SAM" id="Phobius"/>
    </source>
</evidence>
<evidence type="ECO:0000313" key="3">
    <source>
        <dbReference type="Proteomes" id="UP000732619"/>
    </source>
</evidence>
<feature type="transmembrane region" description="Helical" evidence="1">
    <location>
        <begin position="139"/>
        <end position="159"/>
    </location>
</feature>
<dbReference type="EMBL" id="SUTG01000005">
    <property type="protein sequence ID" value="MBE6511941.1"/>
    <property type="molecule type" value="Genomic_DNA"/>
</dbReference>
<keyword evidence="1" id="KW-0472">Membrane</keyword>
<sequence length="163" mass="17050">MESSKIFAIISIIIGLIFIIFPIFSANLISILIGAAVVIFGLGLAYTGIISKDISPAISTVSAIFGVAMIILGLAFIFGTNAISFLVGLQFYIVGFMLIIASLIGLFGGFGISRFGSIISLVLGIVILFIAVFAANNPILITIILGISLIAHGITGFLYPGEY</sequence>
<comment type="caution">
    <text evidence="2">The sequence shown here is derived from an EMBL/GenBank/DDBJ whole genome shotgun (WGS) entry which is preliminary data.</text>
</comment>
<protein>
    <recommendedName>
        <fullName evidence="4">DUF308 domain-containing protein</fullName>
    </recommendedName>
</protein>
<reference evidence="2" key="1">
    <citation type="submission" date="2019-04" db="EMBL/GenBank/DDBJ databases">
        <title>Evolution of Biomass-Degrading Anaerobic Consortia Revealed by Metagenomics.</title>
        <authorList>
            <person name="Peng X."/>
        </authorList>
    </citation>
    <scope>NUCLEOTIDE SEQUENCE</scope>
    <source>
        <strain evidence="2">SIG14</strain>
    </source>
</reference>
<keyword evidence="1" id="KW-0812">Transmembrane</keyword>
<feature type="transmembrane region" description="Helical" evidence="1">
    <location>
        <begin position="115"/>
        <end position="133"/>
    </location>
</feature>
<keyword evidence="1" id="KW-1133">Transmembrane helix</keyword>
<feature type="transmembrane region" description="Helical" evidence="1">
    <location>
        <begin position="31"/>
        <end position="49"/>
    </location>
</feature>
<dbReference type="Proteomes" id="UP000732619">
    <property type="component" value="Unassembled WGS sequence"/>
</dbReference>